<dbReference type="GO" id="GO:0072683">
    <property type="term" value="P:T cell extravasation"/>
    <property type="evidence" value="ECO:0007669"/>
    <property type="project" value="Ensembl"/>
</dbReference>
<reference evidence="19" key="2">
    <citation type="submission" date="2025-08" db="UniProtKB">
        <authorList>
            <consortium name="Ensembl"/>
        </authorList>
    </citation>
    <scope>IDENTIFICATION</scope>
</reference>
<dbReference type="Pfam" id="PF03921">
    <property type="entry name" value="ICAM_N"/>
    <property type="match status" value="1"/>
</dbReference>
<dbReference type="GO" id="GO:0070374">
    <property type="term" value="P:positive regulation of ERK1 and ERK2 cascade"/>
    <property type="evidence" value="ECO:0007669"/>
    <property type="project" value="Ensembl"/>
</dbReference>
<dbReference type="PROSITE" id="PS50835">
    <property type="entry name" value="IG_LIKE"/>
    <property type="match status" value="1"/>
</dbReference>
<dbReference type="PRINTS" id="PR01472">
    <property type="entry name" value="ICAMVCAM1"/>
</dbReference>
<dbReference type="GO" id="GO:2000352">
    <property type="term" value="P:negative regulation of endothelial cell apoptotic process"/>
    <property type="evidence" value="ECO:0007669"/>
    <property type="project" value="Ensembl"/>
</dbReference>
<keyword evidence="6" id="KW-0832">Ubl conjugation</keyword>
<keyword evidence="7" id="KW-0130">Cell adhesion</keyword>
<dbReference type="GO" id="GO:0033627">
    <property type="term" value="P:cell adhesion mediated by integrin"/>
    <property type="evidence" value="ECO:0007669"/>
    <property type="project" value="Ensembl"/>
</dbReference>
<dbReference type="PRINTS" id="PR01473">
    <property type="entry name" value="ICAM"/>
</dbReference>
<comment type="subcellular location">
    <subcellularLocation>
        <location evidence="1">Membrane</location>
        <topology evidence="1">Single-pass type I membrane protein</topology>
    </subcellularLocation>
</comment>
<dbReference type="FunFam" id="2.60.40.10:FF:000338">
    <property type="entry name" value="intercellular adhesion molecule 5"/>
    <property type="match status" value="1"/>
</dbReference>
<dbReference type="FunFam" id="2.60.40.10:FF:000194">
    <property type="entry name" value="Intercellular adhesion molecule 1"/>
    <property type="match status" value="1"/>
</dbReference>
<evidence type="ECO:0000256" key="2">
    <source>
        <dbReference type="ARBA" id="ARBA00005925"/>
    </source>
</evidence>
<keyword evidence="3 16" id="KW-0812">Transmembrane</keyword>
<dbReference type="InterPro" id="IPR013783">
    <property type="entry name" value="Ig-like_fold"/>
</dbReference>
<sequence>MAPGDALPALLALLGALLPGPGGAQTSVFPTEATLPRGGSVQINCSSSCDQQASLGLETDLDKTEVARGNNWKAYELSNVRKDSNLICFSVCGGEQTMAAASLTVYWCPDQVELAPLPSWQPVGENLTLRCQVAGGAPRANLTVVFLRGEEELDRQPVVGEPAEVAATVLVARRDHGANFSCRTELDLRPLGLELFENTSAPRQLRAFALPPTGPRLDAPRVLETGTRRAAVCSLDRLFPVAEAQVHLALGDRRLAPTIATHGDSLSAQALLRAKAGEEGSRQLTCAVTLGNRSRETRQTVTLYSFPAPNLTLSEPEVSEGTEVVVECQAQAEAVVTLSGAPAGPPGPRAQFLLNASAEDNGRSFSCSAALEVAGQVLQKNRTRELRVLYGPWLDERDCPGNWTWKEGTKQTLRCRARGNPPPDLNCSREKDGALLPIGNLSHVTRSLSGTYVCRAVSSRGQLTREVLVTVLYSDHQNLVAIVVVTILVILGVAGTAAYLYNRQRKIKKYKLQEAQKAATMKLNTPATPP</sequence>
<evidence type="ECO:0000256" key="14">
    <source>
        <dbReference type="ARBA" id="ARBA00038746"/>
    </source>
</evidence>
<dbReference type="GeneTree" id="ENSGT00940000162311"/>
<dbReference type="GO" id="GO:0007159">
    <property type="term" value="P:leukocyte cell-cell adhesion"/>
    <property type="evidence" value="ECO:0007669"/>
    <property type="project" value="Ensembl"/>
</dbReference>
<dbReference type="InterPro" id="IPR036179">
    <property type="entry name" value="Ig-like_dom_sf"/>
</dbReference>
<evidence type="ECO:0000256" key="1">
    <source>
        <dbReference type="ARBA" id="ARBA00004479"/>
    </source>
</evidence>
<dbReference type="GO" id="GO:1990830">
    <property type="term" value="P:cellular response to leukemia inhibitory factor"/>
    <property type="evidence" value="ECO:0007669"/>
    <property type="project" value="Ensembl"/>
</dbReference>
<dbReference type="GO" id="GO:0046813">
    <property type="term" value="P:receptor-mediated virion attachment to host cell"/>
    <property type="evidence" value="ECO:0007669"/>
    <property type="project" value="Ensembl"/>
</dbReference>
<evidence type="ECO:0000256" key="15">
    <source>
        <dbReference type="ARBA" id="ARBA00040566"/>
    </source>
</evidence>
<dbReference type="GO" id="GO:0061028">
    <property type="term" value="P:establishment of endothelial barrier"/>
    <property type="evidence" value="ECO:0007669"/>
    <property type="project" value="Ensembl"/>
</dbReference>
<dbReference type="AlphaFoldDB" id="A0A8B7I7F4"/>
<dbReference type="GO" id="GO:0070062">
    <property type="term" value="C:extracellular exosome"/>
    <property type="evidence" value="ECO:0007669"/>
    <property type="project" value="Ensembl"/>
</dbReference>
<evidence type="ECO:0000256" key="7">
    <source>
        <dbReference type="ARBA" id="ARBA00022889"/>
    </source>
</evidence>
<dbReference type="KEGG" id="mmur:105885597"/>
<dbReference type="InterPro" id="IPR047012">
    <property type="entry name" value="ICAM_VCAM"/>
</dbReference>
<keyword evidence="8 16" id="KW-1133">Transmembrane helix</keyword>
<dbReference type="PANTHER" id="PTHR13771:SF18">
    <property type="entry name" value="INTERCELLULAR ADHESION MOLECULE 1"/>
    <property type="match status" value="1"/>
</dbReference>
<comment type="function">
    <text evidence="13">ICAM proteins are ligands for the leukocyte adhesion protein LFA-1 (integrin alpha-L/beta-2). During leukocyte trans-endothelial migration, ICAM1 engagement promotes the assembly of endothelial apical cups through ARHGEF26/SGEF and RHOG activation.</text>
</comment>
<evidence type="ECO:0000256" key="17">
    <source>
        <dbReference type="SAM" id="SignalP"/>
    </source>
</evidence>
<dbReference type="InterPro" id="IPR003988">
    <property type="entry name" value="ICAM"/>
</dbReference>
<dbReference type="Pfam" id="PF21146">
    <property type="entry name" value="ICAM1_3_5_D2"/>
    <property type="match status" value="1"/>
</dbReference>
<evidence type="ECO:0000256" key="12">
    <source>
        <dbReference type="ARBA" id="ARBA00023319"/>
    </source>
</evidence>
<dbReference type="EMBL" id="ABDC03027841">
    <property type="status" value="NOT_ANNOTATED_CDS"/>
    <property type="molecule type" value="Genomic_DNA"/>
</dbReference>
<keyword evidence="10" id="KW-1015">Disulfide bond</keyword>
<name>A0A8B7I7F4_MICMU</name>
<comment type="similarity">
    <text evidence="2">Belongs to the immunoglobulin superfamily. ICAM family.</text>
</comment>
<evidence type="ECO:0000256" key="9">
    <source>
        <dbReference type="ARBA" id="ARBA00023136"/>
    </source>
</evidence>
<dbReference type="GO" id="GO:0009897">
    <property type="term" value="C:external side of plasma membrane"/>
    <property type="evidence" value="ECO:0007669"/>
    <property type="project" value="Ensembl"/>
</dbReference>
<dbReference type="GO" id="GO:0045121">
    <property type="term" value="C:membrane raft"/>
    <property type="evidence" value="ECO:0007669"/>
    <property type="project" value="Ensembl"/>
</dbReference>
<dbReference type="GO" id="GO:0005178">
    <property type="term" value="F:integrin binding"/>
    <property type="evidence" value="ECO:0007669"/>
    <property type="project" value="Ensembl"/>
</dbReference>
<dbReference type="GO" id="GO:0002291">
    <property type="term" value="P:T cell activation via T cell receptor contact with antigen bound to MHC molecule on antigen presenting cell"/>
    <property type="evidence" value="ECO:0007669"/>
    <property type="project" value="Ensembl"/>
</dbReference>
<dbReference type="GO" id="GO:1900027">
    <property type="term" value="P:regulation of ruffle assembly"/>
    <property type="evidence" value="ECO:0007669"/>
    <property type="project" value="Ensembl"/>
</dbReference>
<dbReference type="PANTHER" id="PTHR13771">
    <property type="entry name" value="INTERCELLULAR ADHESION MOLECULE"/>
    <property type="match status" value="1"/>
</dbReference>
<dbReference type="CTD" id="3383"/>
<proteinExistence type="inferred from homology"/>
<feature type="chain" id="PRO_5044134258" description="Intercellular adhesion molecule 1" evidence="17">
    <location>
        <begin position="25"/>
        <end position="530"/>
    </location>
</feature>
<accession>A0A8B7I7F4</accession>
<dbReference type="OrthoDB" id="6250964at2759"/>
<comment type="subunit">
    <text evidence="14">Homodimer. Interacts with MUC1 and promotes cell aggregation in epithelial cells. Interacts with ARHGEF26/SGEF. Interacts (on T cell side) with CD81, CD247 and CD9 at immunological synapses between antigen-presenting cells and T cells.</text>
</comment>
<dbReference type="GO" id="GO:0001772">
    <property type="term" value="C:immunological synapse"/>
    <property type="evidence" value="ECO:0007669"/>
    <property type="project" value="Ensembl"/>
</dbReference>
<dbReference type="InterPro" id="IPR013768">
    <property type="entry name" value="ICAM_N"/>
</dbReference>
<evidence type="ECO:0000256" key="8">
    <source>
        <dbReference type="ARBA" id="ARBA00022989"/>
    </source>
</evidence>
<dbReference type="Proteomes" id="UP000694394">
    <property type="component" value="Chromosome 24"/>
</dbReference>
<evidence type="ECO:0000256" key="11">
    <source>
        <dbReference type="ARBA" id="ARBA00023180"/>
    </source>
</evidence>
<keyword evidence="9 16" id="KW-0472">Membrane</keyword>
<evidence type="ECO:0000256" key="3">
    <source>
        <dbReference type="ARBA" id="ARBA00022692"/>
    </source>
</evidence>
<dbReference type="GO" id="GO:0071333">
    <property type="term" value="P:cellular response to glucose stimulus"/>
    <property type="evidence" value="ECO:0007669"/>
    <property type="project" value="Ensembl"/>
</dbReference>
<evidence type="ECO:0000256" key="5">
    <source>
        <dbReference type="ARBA" id="ARBA00022737"/>
    </source>
</evidence>
<keyword evidence="11" id="KW-0325">Glycoprotein</keyword>
<gene>
    <name evidence="19" type="primary">ICAM1</name>
</gene>
<evidence type="ECO:0000256" key="10">
    <source>
        <dbReference type="ARBA" id="ARBA00023157"/>
    </source>
</evidence>
<dbReference type="SMART" id="SM00409">
    <property type="entry name" value="IG"/>
    <property type="match status" value="3"/>
</dbReference>
<dbReference type="GO" id="GO:0002693">
    <property type="term" value="P:positive regulation of cellular extravasation"/>
    <property type="evidence" value="ECO:0007669"/>
    <property type="project" value="Ensembl"/>
</dbReference>
<feature type="signal peptide" evidence="17">
    <location>
        <begin position="1"/>
        <end position="24"/>
    </location>
</feature>
<evidence type="ECO:0000313" key="19">
    <source>
        <dbReference type="Ensembl" id="ENSMICP00000048547.1"/>
    </source>
</evidence>
<dbReference type="GeneID" id="105885597"/>
<keyword evidence="20" id="KW-1185">Reference proteome</keyword>
<evidence type="ECO:0000313" key="20">
    <source>
        <dbReference type="Proteomes" id="UP000694394"/>
    </source>
</evidence>
<dbReference type="GO" id="GO:1904646">
    <property type="term" value="P:cellular response to amyloid-beta"/>
    <property type="evidence" value="ECO:0007669"/>
    <property type="project" value="Ensembl"/>
</dbReference>
<dbReference type="InterPro" id="IPR003987">
    <property type="entry name" value="ICAM_VCAM_N"/>
</dbReference>
<evidence type="ECO:0000256" key="4">
    <source>
        <dbReference type="ARBA" id="ARBA00022729"/>
    </source>
</evidence>
<keyword evidence="12" id="KW-0393">Immunoglobulin domain</keyword>
<organism evidence="19 20">
    <name type="scientific">Microcebus murinus</name>
    <name type="common">Gray mouse lemur</name>
    <name type="synonym">Lemur murinus</name>
    <dbReference type="NCBI Taxonomy" id="30608"/>
    <lineage>
        <taxon>Eukaryota</taxon>
        <taxon>Metazoa</taxon>
        <taxon>Chordata</taxon>
        <taxon>Craniata</taxon>
        <taxon>Vertebrata</taxon>
        <taxon>Euteleostomi</taxon>
        <taxon>Mammalia</taxon>
        <taxon>Eutheria</taxon>
        <taxon>Euarchontoglires</taxon>
        <taxon>Primates</taxon>
        <taxon>Strepsirrhini</taxon>
        <taxon>Lemuriformes</taxon>
        <taxon>Cheirogaleidae</taxon>
        <taxon>Microcebus</taxon>
    </lineage>
</organism>
<dbReference type="RefSeq" id="XP_012646121.1">
    <property type="nucleotide sequence ID" value="XM_012790667.2"/>
</dbReference>
<evidence type="ECO:0000256" key="13">
    <source>
        <dbReference type="ARBA" id="ARBA00037418"/>
    </source>
</evidence>
<dbReference type="InterPro" id="IPR048679">
    <property type="entry name" value="ICAM1_3_5_D2"/>
</dbReference>
<dbReference type="FunFam" id="2.60.40.10:FF:000641">
    <property type="entry name" value="Intercellular adhesion molecule 1"/>
    <property type="match status" value="1"/>
</dbReference>
<dbReference type="FunFam" id="2.60.40.10:FF:000459">
    <property type="entry name" value="Intercellular adhesion molecule 1"/>
    <property type="match status" value="1"/>
</dbReference>
<dbReference type="GO" id="GO:0022614">
    <property type="term" value="P:membrane to membrane docking"/>
    <property type="evidence" value="ECO:0007669"/>
    <property type="project" value="Ensembl"/>
</dbReference>
<evidence type="ECO:0000256" key="16">
    <source>
        <dbReference type="SAM" id="Phobius"/>
    </source>
</evidence>
<dbReference type="FunFam" id="2.60.40.10:FF:000648">
    <property type="entry name" value="Intercellular adhesion molecule 1"/>
    <property type="match status" value="1"/>
</dbReference>
<protein>
    <recommendedName>
        <fullName evidence="15">Intercellular adhesion molecule 1</fullName>
    </recommendedName>
</protein>
<dbReference type="InterPro" id="IPR007110">
    <property type="entry name" value="Ig-like_dom"/>
</dbReference>
<dbReference type="GO" id="GO:1902042">
    <property type="term" value="P:negative regulation of extrinsic apoptotic signaling pathway via death domain receptors"/>
    <property type="evidence" value="ECO:0007669"/>
    <property type="project" value="Ensembl"/>
</dbReference>
<keyword evidence="4 17" id="KW-0732">Signal</keyword>
<feature type="transmembrane region" description="Helical" evidence="16">
    <location>
        <begin position="479"/>
        <end position="501"/>
    </location>
</feature>
<dbReference type="InterPro" id="IPR003599">
    <property type="entry name" value="Ig_sub"/>
</dbReference>
<evidence type="ECO:0000259" key="18">
    <source>
        <dbReference type="PROSITE" id="PS50835"/>
    </source>
</evidence>
<dbReference type="Gene3D" id="2.60.40.10">
    <property type="entry name" value="Immunoglobulins"/>
    <property type="match status" value="5"/>
</dbReference>
<dbReference type="SUPFAM" id="SSF48726">
    <property type="entry name" value="Immunoglobulin"/>
    <property type="match status" value="5"/>
</dbReference>
<keyword evidence="5" id="KW-0677">Repeat</keyword>
<dbReference type="Ensembl" id="ENSMICT00000058243.1">
    <property type="protein sequence ID" value="ENSMICP00000048547.1"/>
    <property type="gene ID" value="ENSMICG00000047282.1"/>
</dbReference>
<dbReference type="GO" id="GO:0002457">
    <property type="term" value="P:T cell antigen processing and presentation"/>
    <property type="evidence" value="ECO:0007669"/>
    <property type="project" value="Ensembl"/>
</dbReference>
<reference evidence="19" key="1">
    <citation type="submission" date="2016-12" db="EMBL/GenBank/DDBJ databases">
        <title>Mouse lemur reference genome and diversity panel.</title>
        <authorList>
            <person name="Harris R."/>
            <person name="Larsen P."/>
            <person name="Liu Y."/>
            <person name="Hughes D.S."/>
            <person name="Murali S."/>
            <person name="Raveendran M."/>
            <person name="Korchina V."/>
            <person name="Wang M."/>
            <person name="Jhangiani S."/>
            <person name="Bandaranaike D."/>
            <person name="Bellair M."/>
            <person name="Blankenburg K."/>
            <person name="Chao H."/>
            <person name="Dahdouli M."/>
            <person name="Dinh H."/>
            <person name="Doddapaneni H."/>
            <person name="English A."/>
            <person name="Firestine M."/>
            <person name="Gnanaolivu R."/>
            <person name="Gross S."/>
            <person name="Hernandez B."/>
            <person name="Javaid M."/>
            <person name="Jayaseelan J."/>
            <person name="Jones J."/>
            <person name="Khan Z."/>
            <person name="Kovar C."/>
            <person name="Kurapati P."/>
            <person name="Le B."/>
            <person name="Lee S."/>
            <person name="Li M."/>
            <person name="Mathew T."/>
            <person name="Narasimhan A."/>
            <person name="Ngo D."/>
            <person name="Nguyen L."/>
            <person name="Okwuonu G."/>
            <person name="Ongeri F."/>
            <person name="Osuji N."/>
            <person name="Pu L.-L."/>
            <person name="Puazo M."/>
            <person name="Quiroz J."/>
            <person name="Raj R."/>
            <person name="Rajbhandari K."/>
            <person name="Reid J.G."/>
            <person name="Santibanez J."/>
            <person name="Sexton D."/>
            <person name="Skinner E."/>
            <person name="Vee V."/>
            <person name="Weissenberger G."/>
            <person name="Wu Y."/>
            <person name="Xin Y."/>
            <person name="Han Y."/>
            <person name="Campbell C."/>
            <person name="Brown A."/>
            <person name="Sullivan B."/>
            <person name="Shelton J."/>
            <person name="Brown S."/>
            <person name="Dudchenko O."/>
            <person name="Machol I."/>
            <person name="Durand N."/>
            <person name="Shamim M."/>
            <person name="Lieberman A."/>
            <person name="Muzny D.M."/>
            <person name="Richards S."/>
            <person name="Yoder A."/>
            <person name="Worley K.C."/>
            <person name="Rogers J."/>
            <person name="Gibbs R.A."/>
        </authorList>
    </citation>
    <scope>NUCLEOTIDE SEQUENCE [LARGE SCALE GENOMIC DNA]</scope>
</reference>
<evidence type="ECO:0000256" key="6">
    <source>
        <dbReference type="ARBA" id="ARBA00022843"/>
    </source>
</evidence>
<reference evidence="19" key="3">
    <citation type="submission" date="2025-09" db="UniProtKB">
        <authorList>
            <consortium name="Ensembl"/>
        </authorList>
    </citation>
    <scope>IDENTIFICATION</scope>
</reference>
<feature type="domain" description="Ig-like" evidence="18">
    <location>
        <begin position="392"/>
        <end position="470"/>
    </location>
</feature>